<keyword evidence="2" id="KW-1185">Reference proteome</keyword>
<organism evidence="1 2">
    <name type="scientific">Pinibacter aurantiacus</name>
    <dbReference type="NCBI Taxonomy" id="2851599"/>
    <lineage>
        <taxon>Bacteria</taxon>
        <taxon>Pseudomonadati</taxon>
        <taxon>Bacteroidota</taxon>
        <taxon>Chitinophagia</taxon>
        <taxon>Chitinophagales</taxon>
        <taxon>Chitinophagaceae</taxon>
        <taxon>Pinibacter</taxon>
    </lineage>
</organism>
<sequence length="320" mass="35576">MKNSLYVVLICLIGLFANCKSKKTKMVEGEKVEIADFLGLYEEAKLPLTIADSVFQQKNADTIPFSIFVQFVPDSVIAPLFHKSKPLFIPLSKVTVKSGETYLFSKAIAAAKKVVYVTVFDEKKKFAAAKPVIIADNDKATSAYVTMDTKSTLTTYSQQSQPDKEALYKRDVFIYNGSGGFTLILTESNGAQKKVEEIFNPIDTLPAKHKLAGDYIQNKKNFISFRDGRNASRMLFFVHFEKDDGTCKGELKGEAKVVSDKLIRFSETGSPCVIDFTFSGKNVTMKEVGGCGSYRDIKCFFEGSFTKKLVPVKKPTKAKK</sequence>
<name>A0A9E2SAT5_9BACT</name>
<evidence type="ECO:0000313" key="1">
    <source>
        <dbReference type="EMBL" id="MBV4359601.1"/>
    </source>
</evidence>
<comment type="caution">
    <text evidence="1">The sequence shown here is derived from an EMBL/GenBank/DDBJ whole genome shotgun (WGS) entry which is preliminary data.</text>
</comment>
<dbReference type="RefSeq" id="WP_217793858.1">
    <property type="nucleotide sequence ID" value="NZ_JAHSPG010000015.1"/>
</dbReference>
<reference evidence="1" key="1">
    <citation type="submission" date="2021-06" db="EMBL/GenBank/DDBJ databases">
        <authorList>
            <person name="Huq M.A."/>
        </authorList>
    </citation>
    <scope>NUCLEOTIDE SEQUENCE</scope>
    <source>
        <strain evidence="1">MAH-26</strain>
    </source>
</reference>
<evidence type="ECO:0000313" key="2">
    <source>
        <dbReference type="Proteomes" id="UP000812270"/>
    </source>
</evidence>
<dbReference type="AlphaFoldDB" id="A0A9E2SAT5"/>
<gene>
    <name evidence="1" type="ORF">KTO63_20690</name>
</gene>
<proteinExistence type="predicted"/>
<dbReference type="Proteomes" id="UP000812270">
    <property type="component" value="Unassembled WGS sequence"/>
</dbReference>
<protein>
    <submittedName>
        <fullName evidence="1">Uncharacterized protein</fullName>
    </submittedName>
</protein>
<accession>A0A9E2SAT5</accession>
<dbReference type="EMBL" id="JAHSPG010000015">
    <property type="protein sequence ID" value="MBV4359601.1"/>
    <property type="molecule type" value="Genomic_DNA"/>
</dbReference>